<comment type="caution">
    <text evidence="2">The sequence shown here is derived from an EMBL/GenBank/DDBJ whole genome shotgun (WGS) entry which is preliminary data.</text>
</comment>
<feature type="compositionally biased region" description="Basic and acidic residues" evidence="1">
    <location>
        <begin position="20"/>
        <end position="32"/>
    </location>
</feature>
<name>A0ABQ8T948_PERAM</name>
<gene>
    <name evidence="2" type="ORF">ANN_04702</name>
</gene>
<evidence type="ECO:0000256" key="1">
    <source>
        <dbReference type="SAM" id="MobiDB-lite"/>
    </source>
</evidence>
<feature type="region of interest" description="Disordered" evidence="1">
    <location>
        <begin position="20"/>
        <end position="41"/>
    </location>
</feature>
<sequence>MTVSLTSDIKAFLQLYKPTEEELHQNADEPPMKKRSSPTGGLSAFVNPTLTGFLTLKQETHYELPARFGTEWHGAARLGSARLGTTRLGSVGNPFGQQGTAPDRSDFAQKAPIVMGSSSKEKLFTVAAACAKEEERE</sequence>
<dbReference type="EMBL" id="JAJSOF020000013">
    <property type="protein sequence ID" value="KAJ4443052.1"/>
    <property type="molecule type" value="Genomic_DNA"/>
</dbReference>
<evidence type="ECO:0000313" key="2">
    <source>
        <dbReference type="EMBL" id="KAJ4443052.1"/>
    </source>
</evidence>
<accession>A0ABQ8T948</accession>
<organism evidence="2 3">
    <name type="scientific">Periplaneta americana</name>
    <name type="common">American cockroach</name>
    <name type="synonym">Blatta americana</name>
    <dbReference type="NCBI Taxonomy" id="6978"/>
    <lineage>
        <taxon>Eukaryota</taxon>
        <taxon>Metazoa</taxon>
        <taxon>Ecdysozoa</taxon>
        <taxon>Arthropoda</taxon>
        <taxon>Hexapoda</taxon>
        <taxon>Insecta</taxon>
        <taxon>Pterygota</taxon>
        <taxon>Neoptera</taxon>
        <taxon>Polyneoptera</taxon>
        <taxon>Dictyoptera</taxon>
        <taxon>Blattodea</taxon>
        <taxon>Blattoidea</taxon>
        <taxon>Blattidae</taxon>
        <taxon>Blattinae</taxon>
        <taxon>Periplaneta</taxon>
    </lineage>
</organism>
<keyword evidence="3" id="KW-1185">Reference proteome</keyword>
<proteinExistence type="predicted"/>
<reference evidence="2 3" key="1">
    <citation type="journal article" date="2022" name="Allergy">
        <title>Genome assembly and annotation of Periplaneta americana reveal a comprehensive cockroach allergen profile.</title>
        <authorList>
            <person name="Wang L."/>
            <person name="Xiong Q."/>
            <person name="Saelim N."/>
            <person name="Wang L."/>
            <person name="Nong W."/>
            <person name="Wan A.T."/>
            <person name="Shi M."/>
            <person name="Liu X."/>
            <person name="Cao Q."/>
            <person name="Hui J.H.L."/>
            <person name="Sookrung N."/>
            <person name="Leung T.F."/>
            <person name="Tungtrongchitr A."/>
            <person name="Tsui S.K.W."/>
        </authorList>
    </citation>
    <scope>NUCLEOTIDE SEQUENCE [LARGE SCALE GENOMIC DNA]</scope>
    <source>
        <strain evidence="2">PWHHKU_190912</strain>
    </source>
</reference>
<evidence type="ECO:0000313" key="3">
    <source>
        <dbReference type="Proteomes" id="UP001148838"/>
    </source>
</evidence>
<protein>
    <submittedName>
        <fullName evidence="2">Uncharacterized protein</fullName>
    </submittedName>
</protein>
<dbReference type="Proteomes" id="UP001148838">
    <property type="component" value="Unassembled WGS sequence"/>
</dbReference>